<dbReference type="GeneID" id="18795924"/>
<organism evidence="1 2">
    <name type="scientific">Stereum hirsutum (strain FP-91666)</name>
    <name type="common">White-rot fungus</name>
    <dbReference type="NCBI Taxonomy" id="721885"/>
    <lineage>
        <taxon>Eukaryota</taxon>
        <taxon>Fungi</taxon>
        <taxon>Dikarya</taxon>
        <taxon>Basidiomycota</taxon>
        <taxon>Agaricomycotina</taxon>
        <taxon>Agaricomycetes</taxon>
        <taxon>Russulales</taxon>
        <taxon>Stereaceae</taxon>
        <taxon>Stereum</taxon>
    </lineage>
</organism>
<dbReference type="KEGG" id="shs:STEHIDRAFT_116462"/>
<sequence>MSLSACIALELLAAQTLFRDGIRRNHISIALRIWKLMVFPVIISYSVESVRPLAAAQLGNRFRNVSMWIVISVDENVAVHIDGKGDSRRATPRWCGAPRAALITYTQFNAYARIIVVAFRIDDVQRLMESNNVTKVEPLNQLAEVETRTTMVASRIQSPLQLSVHGFRRSRLFTLGLRES</sequence>
<dbReference type="Proteomes" id="UP000053927">
    <property type="component" value="Unassembled WGS sequence"/>
</dbReference>
<dbReference type="AlphaFoldDB" id="R7RXQ1"/>
<accession>R7RXQ1</accession>
<reference evidence="2" key="1">
    <citation type="journal article" date="2012" name="Science">
        <title>The Paleozoic origin of enzymatic lignin decomposition reconstructed from 31 fungal genomes.</title>
        <authorList>
            <person name="Floudas D."/>
            <person name="Binder M."/>
            <person name="Riley R."/>
            <person name="Barry K."/>
            <person name="Blanchette R.A."/>
            <person name="Henrissat B."/>
            <person name="Martinez A.T."/>
            <person name="Otillar R."/>
            <person name="Spatafora J.W."/>
            <person name="Yadav J.S."/>
            <person name="Aerts A."/>
            <person name="Benoit I."/>
            <person name="Boyd A."/>
            <person name="Carlson A."/>
            <person name="Copeland A."/>
            <person name="Coutinho P.M."/>
            <person name="de Vries R.P."/>
            <person name="Ferreira P."/>
            <person name="Findley K."/>
            <person name="Foster B."/>
            <person name="Gaskell J."/>
            <person name="Glotzer D."/>
            <person name="Gorecki P."/>
            <person name="Heitman J."/>
            <person name="Hesse C."/>
            <person name="Hori C."/>
            <person name="Igarashi K."/>
            <person name="Jurgens J.A."/>
            <person name="Kallen N."/>
            <person name="Kersten P."/>
            <person name="Kohler A."/>
            <person name="Kuees U."/>
            <person name="Kumar T.K.A."/>
            <person name="Kuo A."/>
            <person name="LaButti K."/>
            <person name="Larrondo L.F."/>
            <person name="Lindquist E."/>
            <person name="Ling A."/>
            <person name="Lombard V."/>
            <person name="Lucas S."/>
            <person name="Lundell T."/>
            <person name="Martin R."/>
            <person name="McLaughlin D.J."/>
            <person name="Morgenstern I."/>
            <person name="Morin E."/>
            <person name="Murat C."/>
            <person name="Nagy L.G."/>
            <person name="Nolan M."/>
            <person name="Ohm R.A."/>
            <person name="Patyshakuliyeva A."/>
            <person name="Rokas A."/>
            <person name="Ruiz-Duenas F.J."/>
            <person name="Sabat G."/>
            <person name="Salamov A."/>
            <person name="Samejima M."/>
            <person name="Schmutz J."/>
            <person name="Slot J.C."/>
            <person name="St John F."/>
            <person name="Stenlid J."/>
            <person name="Sun H."/>
            <person name="Sun S."/>
            <person name="Syed K."/>
            <person name="Tsang A."/>
            <person name="Wiebenga A."/>
            <person name="Young D."/>
            <person name="Pisabarro A."/>
            <person name="Eastwood D.C."/>
            <person name="Martin F."/>
            <person name="Cullen D."/>
            <person name="Grigoriev I.V."/>
            <person name="Hibbett D.S."/>
        </authorList>
    </citation>
    <scope>NUCLEOTIDE SEQUENCE [LARGE SCALE GENOMIC DNA]</scope>
    <source>
        <strain evidence="2">FP-91666</strain>
    </source>
</reference>
<dbReference type="EMBL" id="JH687403">
    <property type="protein sequence ID" value="EIM79563.1"/>
    <property type="molecule type" value="Genomic_DNA"/>
</dbReference>
<proteinExistence type="predicted"/>
<evidence type="ECO:0000313" key="1">
    <source>
        <dbReference type="EMBL" id="EIM79563.1"/>
    </source>
</evidence>
<protein>
    <submittedName>
        <fullName evidence="1">Uncharacterized protein</fullName>
    </submittedName>
</protein>
<gene>
    <name evidence="1" type="ORF">STEHIDRAFT_116462</name>
</gene>
<keyword evidence="2" id="KW-1185">Reference proteome</keyword>
<evidence type="ECO:0000313" key="2">
    <source>
        <dbReference type="Proteomes" id="UP000053927"/>
    </source>
</evidence>
<dbReference type="RefSeq" id="XP_007311356.1">
    <property type="nucleotide sequence ID" value="XM_007311294.1"/>
</dbReference>
<name>R7RXQ1_STEHR</name>